<dbReference type="InterPro" id="IPR001245">
    <property type="entry name" value="Ser-Thr/Tyr_kinase_cat_dom"/>
</dbReference>
<dbReference type="FunFam" id="3.80.10.10:FF:000383">
    <property type="entry name" value="Leucine-rich repeat receptor protein kinase EMS1"/>
    <property type="match status" value="1"/>
</dbReference>
<keyword evidence="10" id="KW-0547">Nucleotide-binding</keyword>
<dbReference type="PRINTS" id="PR00019">
    <property type="entry name" value="LEURICHRPT"/>
</dbReference>
<dbReference type="PROSITE" id="PS50011">
    <property type="entry name" value="PROTEIN_KINASE_DOM"/>
    <property type="match status" value="1"/>
</dbReference>
<keyword evidence="12" id="KW-0067">ATP-binding</keyword>
<dbReference type="InterPro" id="IPR000719">
    <property type="entry name" value="Prot_kinase_dom"/>
</dbReference>
<dbReference type="Gene3D" id="3.80.10.10">
    <property type="entry name" value="Ribonuclease Inhibitor"/>
    <property type="match status" value="1"/>
</dbReference>
<dbReference type="Gene3D" id="2.60.120.430">
    <property type="entry name" value="Galactose-binding lectin"/>
    <property type="match status" value="1"/>
</dbReference>
<feature type="compositionally biased region" description="Polar residues" evidence="19">
    <location>
        <begin position="998"/>
        <end position="1012"/>
    </location>
</feature>
<keyword evidence="5" id="KW-0433">Leucine-rich repeat</keyword>
<keyword evidence="16" id="KW-0325">Glycoprotein</keyword>
<keyword evidence="11" id="KW-0418">Kinase</keyword>
<organism evidence="22">
    <name type="scientific">Fagus sylvatica</name>
    <name type="common">Beechnut</name>
    <dbReference type="NCBI Taxonomy" id="28930"/>
    <lineage>
        <taxon>Eukaryota</taxon>
        <taxon>Viridiplantae</taxon>
        <taxon>Streptophyta</taxon>
        <taxon>Embryophyta</taxon>
        <taxon>Tracheophyta</taxon>
        <taxon>Spermatophyta</taxon>
        <taxon>Magnoliopsida</taxon>
        <taxon>eudicotyledons</taxon>
        <taxon>Gunneridae</taxon>
        <taxon>Pentapetalae</taxon>
        <taxon>rosids</taxon>
        <taxon>fabids</taxon>
        <taxon>Fagales</taxon>
        <taxon>Fagaceae</taxon>
        <taxon>Fagus</taxon>
    </lineage>
</organism>
<dbReference type="Gene3D" id="3.30.200.20">
    <property type="entry name" value="Phosphorylase Kinase, domain 1"/>
    <property type="match status" value="1"/>
</dbReference>
<proteinExistence type="predicted"/>
<sequence length="1029" mass="113413">MSDFDVLGTVGKLALPTLARFQDSRKSELGLVRYGSATRGHRSVFGPFEGSFPIRIPTRPDKILAIREFHVVHECVFFPTHPGLWINLLRVRKTLRASVATSVQALHRGELGFARYDPANGGRWNVPYAKGFDHNFLVSRPFWARKVSNRSSHYVLQNGLGAVGSIQFSVWSTVRSNLGQTWSTLVEFGQNSPNSGKCIPNRVSRVFGPDGPQSGWERLGQTLECLMRPGFVGSYGLGPGRPAMRADTRENPVGKNGVMTLMMWAFGSNNFSGTLPPELGNLVKLEHIYMDSCGLGGEIPSTFANLTNMQTMWASDSPFTGKIPDFIGNWTKLTSLRIGDIYNVSSSLDFIKNLKSLSNLVLRNALITGSIPSDIGEYQSLQTLDLSFNNLTGEIPSGLFNISSLQDLDLSYNRLSGRFPSWVAASSNLQLVLPGLNCLQRNFPCNRNSPVYANFSIKCGGKGMPAEGIVYEAENSSSFGAAWFYVTQTEKWAVSNVGSFAERNNQSYVENTLAQVLRTKTPELYQYSRMSPGSLRYYGLGLDNGLYNGSLELKDFDISKEAGGVKRAIRKNFVANVSENYLEIHLFWAGKGTCCVPVQGYYGPLISAIHVASDFVSTVPGILPSTPGEKSKLGLIVGIAVPVGVVTLILIFAVFYMKRKSLHHNEEELLGMGPRPNTFSYAELRSATEDFNPSNKLGEGGFGPVFKGTLSDGRMVAVKQLLVASHQGKSQFITEISTISAVQHRNLVKLYGCCIDRDRRLLVYEYLENRSLDQALFGKSNLRLDWPTRFSVCLGTARGLAYLHEESRPRIVHRDVKASNILIDGELCPKISDFGLAKLYDDTKTHISTQVAGTIGYLAPEYAMRGHLTEKADVFGFGVVALEILSGRPNSDNSLDTDKIFLLEWAWTLHENNQSLRLIDPTLTEFDEGEATQVIAVSFLCTQASPMMWPSMSRVVAMLAGDIKVGVVTSKPSYLTDWNFKDITSSFLSEEDRKQRGDSSNTNSQLSDPIPSSINVTETMFSGIVGDGR</sequence>
<evidence type="ECO:0000256" key="3">
    <source>
        <dbReference type="ARBA" id="ARBA00022527"/>
    </source>
</evidence>
<evidence type="ECO:0000256" key="13">
    <source>
        <dbReference type="ARBA" id="ARBA00022989"/>
    </source>
</evidence>
<feature type="transmembrane region" description="Helical" evidence="20">
    <location>
        <begin position="633"/>
        <end position="656"/>
    </location>
</feature>
<dbReference type="Gene3D" id="1.10.510.10">
    <property type="entry name" value="Transferase(Phosphotransferase) domain 1"/>
    <property type="match status" value="1"/>
</dbReference>
<evidence type="ECO:0000256" key="14">
    <source>
        <dbReference type="ARBA" id="ARBA00023136"/>
    </source>
</evidence>
<dbReference type="SMART" id="SM00220">
    <property type="entry name" value="S_TKc"/>
    <property type="match status" value="1"/>
</dbReference>
<evidence type="ECO:0000256" key="19">
    <source>
        <dbReference type="SAM" id="MobiDB-lite"/>
    </source>
</evidence>
<evidence type="ECO:0000259" key="21">
    <source>
        <dbReference type="PROSITE" id="PS50011"/>
    </source>
</evidence>
<keyword evidence="7 20" id="KW-0812">Transmembrane</keyword>
<keyword evidence="4" id="KW-0597">Phosphoprotein</keyword>
<dbReference type="EC" id="2.7.11.1" evidence="2"/>
<keyword evidence="9" id="KW-0677">Repeat</keyword>
<evidence type="ECO:0000256" key="9">
    <source>
        <dbReference type="ARBA" id="ARBA00022737"/>
    </source>
</evidence>
<dbReference type="SUPFAM" id="SSF56112">
    <property type="entry name" value="Protein kinase-like (PK-like)"/>
    <property type="match status" value="1"/>
</dbReference>
<evidence type="ECO:0000256" key="8">
    <source>
        <dbReference type="ARBA" id="ARBA00022729"/>
    </source>
</evidence>
<feature type="region of interest" description="Disordered" evidence="19">
    <location>
        <begin position="991"/>
        <end position="1012"/>
    </location>
</feature>
<dbReference type="AlphaFoldDB" id="A0A2N9I378"/>
<dbReference type="Pfam" id="PF00560">
    <property type="entry name" value="LRR_1"/>
    <property type="match status" value="3"/>
</dbReference>
<keyword evidence="15" id="KW-0675">Receptor</keyword>
<dbReference type="PANTHER" id="PTHR48006">
    <property type="entry name" value="LEUCINE-RICH REPEAT-CONTAINING PROTEIN DDB_G0281931-RELATED"/>
    <property type="match status" value="1"/>
</dbReference>
<evidence type="ECO:0000256" key="10">
    <source>
        <dbReference type="ARBA" id="ARBA00022741"/>
    </source>
</evidence>
<comment type="catalytic activity">
    <reaction evidence="17">
        <text>L-threonyl-[protein] + ATP = O-phospho-L-threonyl-[protein] + ADP + H(+)</text>
        <dbReference type="Rhea" id="RHEA:46608"/>
        <dbReference type="Rhea" id="RHEA-COMP:11060"/>
        <dbReference type="Rhea" id="RHEA-COMP:11605"/>
        <dbReference type="ChEBI" id="CHEBI:15378"/>
        <dbReference type="ChEBI" id="CHEBI:30013"/>
        <dbReference type="ChEBI" id="CHEBI:30616"/>
        <dbReference type="ChEBI" id="CHEBI:61977"/>
        <dbReference type="ChEBI" id="CHEBI:456216"/>
        <dbReference type="EC" id="2.7.11.1"/>
    </reaction>
</comment>
<evidence type="ECO:0000313" key="22">
    <source>
        <dbReference type="EMBL" id="SPD18848.1"/>
    </source>
</evidence>
<dbReference type="Pfam" id="PF07714">
    <property type="entry name" value="PK_Tyr_Ser-Thr"/>
    <property type="match status" value="1"/>
</dbReference>
<dbReference type="EMBL" id="OIVN01004703">
    <property type="protein sequence ID" value="SPD18848.1"/>
    <property type="molecule type" value="Genomic_DNA"/>
</dbReference>
<evidence type="ECO:0000256" key="15">
    <source>
        <dbReference type="ARBA" id="ARBA00023170"/>
    </source>
</evidence>
<dbReference type="InterPro" id="IPR011009">
    <property type="entry name" value="Kinase-like_dom_sf"/>
</dbReference>
<evidence type="ECO:0000256" key="2">
    <source>
        <dbReference type="ARBA" id="ARBA00012513"/>
    </source>
</evidence>
<keyword evidence="8" id="KW-0732">Signal</keyword>
<protein>
    <recommendedName>
        <fullName evidence="2">non-specific serine/threonine protein kinase</fullName>
        <ecNumber evidence="2">2.7.11.1</ecNumber>
    </recommendedName>
</protein>
<dbReference type="SUPFAM" id="SSF52058">
    <property type="entry name" value="L domain-like"/>
    <property type="match status" value="1"/>
</dbReference>
<dbReference type="InterPro" id="IPR008271">
    <property type="entry name" value="Ser/Thr_kinase_AS"/>
</dbReference>
<accession>A0A2N9I378</accession>
<dbReference type="InterPro" id="IPR001611">
    <property type="entry name" value="Leu-rich_rpt"/>
</dbReference>
<dbReference type="Pfam" id="PF11721">
    <property type="entry name" value="Malectin"/>
    <property type="match status" value="1"/>
</dbReference>
<dbReference type="PROSITE" id="PS00108">
    <property type="entry name" value="PROTEIN_KINASE_ST"/>
    <property type="match status" value="1"/>
</dbReference>
<evidence type="ECO:0000256" key="18">
    <source>
        <dbReference type="ARBA" id="ARBA00048679"/>
    </source>
</evidence>
<keyword evidence="6" id="KW-0808">Transferase</keyword>
<reference evidence="22" key="1">
    <citation type="submission" date="2018-02" db="EMBL/GenBank/DDBJ databases">
        <authorList>
            <person name="Cohen D.B."/>
            <person name="Kent A.D."/>
        </authorList>
    </citation>
    <scope>NUCLEOTIDE SEQUENCE</scope>
</reference>
<dbReference type="GO" id="GO:0004674">
    <property type="term" value="F:protein serine/threonine kinase activity"/>
    <property type="evidence" value="ECO:0007669"/>
    <property type="project" value="UniProtKB-KW"/>
</dbReference>
<evidence type="ECO:0000256" key="17">
    <source>
        <dbReference type="ARBA" id="ARBA00047899"/>
    </source>
</evidence>
<dbReference type="GO" id="GO:0005886">
    <property type="term" value="C:plasma membrane"/>
    <property type="evidence" value="ECO:0007669"/>
    <property type="project" value="TreeGrafter"/>
</dbReference>
<dbReference type="InterPro" id="IPR021720">
    <property type="entry name" value="Malectin_dom"/>
</dbReference>
<keyword evidence="14 20" id="KW-0472">Membrane</keyword>
<dbReference type="InterPro" id="IPR032675">
    <property type="entry name" value="LRR_dom_sf"/>
</dbReference>
<comment type="catalytic activity">
    <reaction evidence="18">
        <text>L-seryl-[protein] + ATP = O-phospho-L-seryl-[protein] + ADP + H(+)</text>
        <dbReference type="Rhea" id="RHEA:17989"/>
        <dbReference type="Rhea" id="RHEA-COMP:9863"/>
        <dbReference type="Rhea" id="RHEA-COMP:11604"/>
        <dbReference type="ChEBI" id="CHEBI:15378"/>
        <dbReference type="ChEBI" id="CHEBI:29999"/>
        <dbReference type="ChEBI" id="CHEBI:30616"/>
        <dbReference type="ChEBI" id="CHEBI:83421"/>
        <dbReference type="ChEBI" id="CHEBI:456216"/>
        <dbReference type="EC" id="2.7.11.1"/>
    </reaction>
</comment>
<evidence type="ECO:0000256" key="1">
    <source>
        <dbReference type="ARBA" id="ARBA00004479"/>
    </source>
</evidence>
<evidence type="ECO:0000256" key="6">
    <source>
        <dbReference type="ARBA" id="ARBA00022679"/>
    </source>
</evidence>
<comment type="subcellular location">
    <subcellularLocation>
        <location evidence="1">Membrane</location>
        <topology evidence="1">Single-pass type I membrane protein</topology>
    </subcellularLocation>
</comment>
<evidence type="ECO:0000256" key="11">
    <source>
        <dbReference type="ARBA" id="ARBA00022777"/>
    </source>
</evidence>
<keyword evidence="3" id="KW-0723">Serine/threonine-protein kinase</keyword>
<evidence type="ECO:0000256" key="16">
    <source>
        <dbReference type="ARBA" id="ARBA00023180"/>
    </source>
</evidence>
<dbReference type="InterPro" id="IPR051824">
    <property type="entry name" value="LRR_Rcpt-Like_S/T_Kinase"/>
</dbReference>
<evidence type="ECO:0000256" key="20">
    <source>
        <dbReference type="SAM" id="Phobius"/>
    </source>
</evidence>
<keyword evidence="13 20" id="KW-1133">Transmembrane helix</keyword>
<dbReference type="FunFam" id="3.30.200.20:FF:000140">
    <property type="entry name" value="Leucine-rich repeat receptor-like protein kinase"/>
    <property type="match status" value="1"/>
</dbReference>
<evidence type="ECO:0000256" key="12">
    <source>
        <dbReference type="ARBA" id="ARBA00022840"/>
    </source>
</evidence>
<feature type="domain" description="Protein kinase" evidence="21">
    <location>
        <begin position="691"/>
        <end position="965"/>
    </location>
</feature>
<evidence type="ECO:0000256" key="4">
    <source>
        <dbReference type="ARBA" id="ARBA00022553"/>
    </source>
</evidence>
<evidence type="ECO:0000256" key="5">
    <source>
        <dbReference type="ARBA" id="ARBA00022614"/>
    </source>
</evidence>
<dbReference type="FunFam" id="1.10.510.10:FF:000044">
    <property type="entry name" value="Putative LRR receptor-like serine/threonine-protein kinase"/>
    <property type="match status" value="1"/>
</dbReference>
<evidence type="ECO:0000256" key="7">
    <source>
        <dbReference type="ARBA" id="ARBA00022692"/>
    </source>
</evidence>
<dbReference type="GO" id="GO:0005524">
    <property type="term" value="F:ATP binding"/>
    <property type="evidence" value="ECO:0007669"/>
    <property type="project" value="UniProtKB-KW"/>
</dbReference>
<gene>
    <name evidence="22" type="ORF">FSB_LOCUS46730</name>
</gene>
<dbReference type="PANTHER" id="PTHR48006:SF34">
    <property type="entry name" value="OS08G0203700 PROTEIN"/>
    <property type="match status" value="1"/>
</dbReference>
<dbReference type="CDD" id="cd14066">
    <property type="entry name" value="STKc_IRAK"/>
    <property type="match status" value="1"/>
</dbReference>
<name>A0A2N9I378_FAGSY</name>